<dbReference type="Gene3D" id="3.80.10.10">
    <property type="entry name" value="Ribonuclease Inhibitor"/>
    <property type="match status" value="4"/>
</dbReference>
<keyword evidence="3" id="KW-0505">Motor protein</keyword>
<dbReference type="EMBL" id="JAQIZT010000005">
    <property type="protein sequence ID" value="KAJ6995996.1"/>
    <property type="molecule type" value="Genomic_DNA"/>
</dbReference>
<keyword evidence="5" id="KW-0175">Coiled coil</keyword>
<dbReference type="Pfam" id="PF16796">
    <property type="entry name" value="Microtub_bd"/>
    <property type="match status" value="1"/>
</dbReference>
<evidence type="ECO:0000256" key="1">
    <source>
        <dbReference type="ARBA" id="ARBA00022614"/>
    </source>
</evidence>
<dbReference type="InterPro" id="IPR055414">
    <property type="entry name" value="LRR_R13L4/SHOC2-like"/>
</dbReference>
<dbReference type="PROSITE" id="PS50067">
    <property type="entry name" value="KINESIN_MOTOR_2"/>
    <property type="match status" value="1"/>
</dbReference>
<dbReference type="GO" id="GO:0007018">
    <property type="term" value="P:microtubule-based movement"/>
    <property type="evidence" value="ECO:0007669"/>
    <property type="project" value="InterPro"/>
</dbReference>
<dbReference type="InterPro" id="IPR045344">
    <property type="entry name" value="C-JID"/>
</dbReference>
<proteinExistence type="inferred from homology"/>
<dbReference type="Pfam" id="PF23598">
    <property type="entry name" value="LRR_14"/>
    <property type="match status" value="2"/>
</dbReference>
<comment type="caution">
    <text evidence="8">The sequence shown here is derived from an EMBL/GenBank/DDBJ whole genome shotgun (WGS) entry which is preliminary data.</text>
</comment>
<dbReference type="Gene3D" id="3.40.850.10">
    <property type="entry name" value="Kinesin motor domain"/>
    <property type="match status" value="1"/>
</dbReference>
<dbReference type="PANTHER" id="PTHR48051:SF46">
    <property type="entry name" value="LEUCINE RICH REPEAT-CONTAINING DOMAIN PROTEIN"/>
    <property type="match status" value="1"/>
</dbReference>
<dbReference type="Pfam" id="PF20160">
    <property type="entry name" value="C-JID"/>
    <property type="match status" value="1"/>
</dbReference>
<evidence type="ECO:0000313" key="8">
    <source>
        <dbReference type="EMBL" id="KAJ6995996.1"/>
    </source>
</evidence>
<evidence type="ECO:0000259" key="7">
    <source>
        <dbReference type="PROSITE" id="PS50067"/>
    </source>
</evidence>
<dbReference type="GO" id="GO:0005524">
    <property type="term" value="F:ATP binding"/>
    <property type="evidence" value="ECO:0007669"/>
    <property type="project" value="InterPro"/>
</dbReference>
<feature type="compositionally biased region" description="Polar residues" evidence="6">
    <location>
        <begin position="1068"/>
        <end position="1078"/>
    </location>
</feature>
<dbReference type="PANTHER" id="PTHR48051">
    <property type="match status" value="1"/>
</dbReference>
<evidence type="ECO:0000256" key="4">
    <source>
        <dbReference type="PROSITE-ProRule" id="PRU00283"/>
    </source>
</evidence>
<dbReference type="InterPro" id="IPR031852">
    <property type="entry name" value="Vik1/Cik1_MT-bd"/>
</dbReference>
<dbReference type="InterPro" id="IPR050216">
    <property type="entry name" value="LRR_domain-containing"/>
</dbReference>
<dbReference type="AlphaFoldDB" id="A0AAD6QT55"/>
<dbReference type="Proteomes" id="UP001164929">
    <property type="component" value="Chromosome 5"/>
</dbReference>
<dbReference type="SUPFAM" id="SSF52058">
    <property type="entry name" value="L domain-like"/>
    <property type="match status" value="2"/>
</dbReference>
<evidence type="ECO:0000256" key="5">
    <source>
        <dbReference type="SAM" id="Coils"/>
    </source>
</evidence>
<feature type="coiled-coil region" evidence="5">
    <location>
        <begin position="1088"/>
        <end position="1145"/>
    </location>
</feature>
<dbReference type="InterPro" id="IPR003591">
    <property type="entry name" value="Leu-rich_rpt_typical-subtyp"/>
</dbReference>
<name>A0AAD6QT55_9ROSI</name>
<feature type="domain" description="Kinesin motor" evidence="7">
    <location>
        <begin position="1159"/>
        <end position="1192"/>
    </location>
</feature>
<sequence length="1192" mass="131538">MKKLKERSGVYGKGIMFSSGVSTLTAFSRRPRFISNHCGELMMWWLSVESIHCLSKTVDESSVIQRMCMVSMFMCSKSPPAFTYASSAGTVQATSQVSWRCLTIVPLRQTCCIHFIVEARFENNRFQKSRKQPETRSKHILCSAQDSKLNTKVQYLKMTLDETKLIQEIVSDIQKKLSHELSLSLDAEGLVGMKSRGTGSKVESISLNLLAITKEMILSPTAFEGIICKLKCLTKLNLGRQPKLASLPDNIGELRSLVKLRLASLPDNIGALKSLKWLNLDGCSGLTSLPDRIGELKSLEELHLNGCSGLTSLPDNIGALKSLKWLLLDGCSGLASLPDNIGELKSLENLDLNGCSGLTSLPDNIGALKSLKWLKPDGCSGLASLPDRIDELKSLEELDLNGCSRLASLPDNIGALKSLKWLILDGCSGLASLPDNIGKLKSLKWLDLNGCSGLASLPDNIGALKSLKWLLLDGCSGLASLPDNIDELKYLENLDLNGCSGLASLPDNIGALKSLKWLKLDGCSGLASLPDRIGELKSLEKLDLNGCSGLTSLPDNIDALKSLKWLKLDGCSGLASLSDRIGELKSLEELDLNGCSGLASLPDNIVALKSLKWLKLDGCSGLASLPDRTGELKSLKSLHLSGFSELASLPDSIGALKSLESLSLHGWSGLASLPDSIGRLKSLTWLNLSDCSGLKSLPDNIVELKHLTTLILSGCLKLASLPKNFFDLKFKGLDKQPCYMLRGFQKVEEIASSTYKLGCHEFLNLGNSRVLKTLESLGSLVSLTKLILSKIDFERIHVSIKHLTKLSKLYLVECKQLQCLPELPSTLKVLIASGCISLKSVASISMQGDREYEVASQEFNFSNCLQLDHNSRTRIMGDARLRIQRMATSLFYQAYHVKPIRVRLCIPGSEVPECFSYKNREGSSVKLRQPAHWHRGFTLCAVVSFGQSRERRPINIECKCHLIINDGTQIDLSSYYYDKFEALVLSPTIWKRDQHVFIWSVHCKCFFKEASFHFKSVRGATDVVVEYLTFQMIEEICDRIKTVQISDSSPSLSSTTGETINSEEESVSNRIRQVSPSQGPTPPILQKIINLSDKIQNLKKEHSNLSNQVKTAKDSFLGPNILDTLQKLGNEYELLKKKYLQELSERKRLYNEVIELKGNIRVFCRCRPLNQVEITHGSSYVVDSLLVEILVM</sequence>
<dbReference type="GO" id="GO:0003777">
    <property type="term" value="F:microtubule motor activity"/>
    <property type="evidence" value="ECO:0007669"/>
    <property type="project" value="InterPro"/>
</dbReference>
<dbReference type="InterPro" id="IPR027417">
    <property type="entry name" value="P-loop_NTPase"/>
</dbReference>
<dbReference type="InterPro" id="IPR036961">
    <property type="entry name" value="Kinesin_motor_dom_sf"/>
</dbReference>
<gene>
    <name evidence="8" type="ORF">NC653_012776</name>
</gene>
<organism evidence="8 9">
    <name type="scientific">Populus alba x Populus x berolinensis</name>
    <dbReference type="NCBI Taxonomy" id="444605"/>
    <lineage>
        <taxon>Eukaryota</taxon>
        <taxon>Viridiplantae</taxon>
        <taxon>Streptophyta</taxon>
        <taxon>Embryophyta</taxon>
        <taxon>Tracheophyta</taxon>
        <taxon>Spermatophyta</taxon>
        <taxon>Magnoliopsida</taxon>
        <taxon>eudicotyledons</taxon>
        <taxon>Gunneridae</taxon>
        <taxon>Pentapetalae</taxon>
        <taxon>rosids</taxon>
        <taxon>fabids</taxon>
        <taxon>Malpighiales</taxon>
        <taxon>Salicaceae</taxon>
        <taxon>Saliceae</taxon>
        <taxon>Populus</taxon>
    </lineage>
</organism>
<dbReference type="SUPFAM" id="SSF52540">
    <property type="entry name" value="P-loop containing nucleoside triphosphate hydrolases"/>
    <property type="match status" value="1"/>
</dbReference>
<evidence type="ECO:0000313" key="9">
    <source>
        <dbReference type="Proteomes" id="UP001164929"/>
    </source>
</evidence>
<dbReference type="GO" id="GO:0005737">
    <property type="term" value="C:cytoplasm"/>
    <property type="evidence" value="ECO:0007669"/>
    <property type="project" value="TreeGrafter"/>
</dbReference>
<keyword evidence="9" id="KW-1185">Reference proteome</keyword>
<reference evidence="8" key="1">
    <citation type="journal article" date="2023" name="Mol. Ecol. Resour.">
        <title>Chromosome-level genome assembly of a triploid poplar Populus alba 'Berolinensis'.</title>
        <authorList>
            <person name="Chen S."/>
            <person name="Yu Y."/>
            <person name="Wang X."/>
            <person name="Wang S."/>
            <person name="Zhang T."/>
            <person name="Zhou Y."/>
            <person name="He R."/>
            <person name="Meng N."/>
            <person name="Wang Y."/>
            <person name="Liu W."/>
            <person name="Liu Z."/>
            <person name="Liu J."/>
            <person name="Guo Q."/>
            <person name="Huang H."/>
            <person name="Sederoff R.R."/>
            <person name="Wang G."/>
            <person name="Qu G."/>
            <person name="Chen S."/>
        </authorList>
    </citation>
    <scope>NUCLEOTIDE SEQUENCE</scope>
    <source>
        <strain evidence="8">SC-2020</strain>
    </source>
</reference>
<evidence type="ECO:0000256" key="6">
    <source>
        <dbReference type="SAM" id="MobiDB-lite"/>
    </source>
</evidence>
<dbReference type="SMART" id="SM00369">
    <property type="entry name" value="LRR_TYP"/>
    <property type="match status" value="9"/>
</dbReference>
<comment type="similarity">
    <text evidence="4">Belongs to the TRAFAC class myosin-kinesin ATPase superfamily. Kinesin family.</text>
</comment>
<evidence type="ECO:0000256" key="2">
    <source>
        <dbReference type="ARBA" id="ARBA00022737"/>
    </source>
</evidence>
<dbReference type="GO" id="GO:0008017">
    <property type="term" value="F:microtubule binding"/>
    <property type="evidence" value="ECO:0007669"/>
    <property type="project" value="InterPro"/>
</dbReference>
<keyword evidence="1" id="KW-0433">Leucine-rich repeat</keyword>
<protein>
    <recommendedName>
        <fullName evidence="7">Kinesin motor domain-containing protein</fullName>
    </recommendedName>
</protein>
<dbReference type="InterPro" id="IPR001752">
    <property type="entry name" value="Kinesin_motor_dom"/>
</dbReference>
<comment type="caution">
    <text evidence="4">Lacks conserved residue(s) required for the propagation of feature annotation.</text>
</comment>
<feature type="region of interest" description="Disordered" evidence="6">
    <location>
        <begin position="1048"/>
        <end position="1079"/>
    </location>
</feature>
<dbReference type="InterPro" id="IPR032675">
    <property type="entry name" value="LRR_dom_sf"/>
</dbReference>
<accession>A0AAD6QT55</accession>
<keyword evidence="2" id="KW-0677">Repeat</keyword>
<evidence type="ECO:0000256" key="3">
    <source>
        <dbReference type="ARBA" id="ARBA00023175"/>
    </source>
</evidence>